<dbReference type="GO" id="GO:0008761">
    <property type="term" value="F:UDP-N-acetylglucosamine 2-epimerase activity"/>
    <property type="evidence" value="ECO:0007669"/>
    <property type="project" value="UniProtKB-EC"/>
</dbReference>
<proteinExistence type="inferred from homology"/>
<name>A0A2A5J3H6_RHOSG</name>
<dbReference type="InterPro" id="IPR029767">
    <property type="entry name" value="WecB-like"/>
</dbReference>
<evidence type="ECO:0000256" key="4">
    <source>
        <dbReference type="RuleBase" id="RU003513"/>
    </source>
</evidence>
<evidence type="ECO:0000256" key="3">
    <source>
        <dbReference type="ARBA" id="ARBA00038858"/>
    </source>
</evidence>
<dbReference type="RefSeq" id="WP_095972660.1">
    <property type="nucleotide sequence ID" value="NZ_NOVD01000038.1"/>
</dbReference>
<evidence type="ECO:0000313" key="7">
    <source>
        <dbReference type="Proteomes" id="UP000230886"/>
    </source>
</evidence>
<accession>A0A2A5J3H6</accession>
<evidence type="ECO:0000256" key="1">
    <source>
        <dbReference type="ARBA" id="ARBA00023235"/>
    </source>
</evidence>
<keyword evidence="1 4" id="KW-0413">Isomerase</keyword>
<dbReference type="PANTHER" id="PTHR43174">
    <property type="entry name" value="UDP-N-ACETYLGLUCOSAMINE 2-EPIMERASE"/>
    <property type="match status" value="1"/>
</dbReference>
<dbReference type="Proteomes" id="UP000230886">
    <property type="component" value="Unassembled WGS sequence"/>
</dbReference>
<comment type="caution">
    <text evidence="6">The sequence shown here is derived from an EMBL/GenBank/DDBJ whole genome shotgun (WGS) entry which is preliminary data.</text>
</comment>
<evidence type="ECO:0000256" key="2">
    <source>
        <dbReference type="ARBA" id="ARBA00038209"/>
    </source>
</evidence>
<dbReference type="AlphaFoldDB" id="A0A2A5J3H6"/>
<dbReference type="PANTHER" id="PTHR43174:SF2">
    <property type="entry name" value="UDP-N-ACETYLGLUCOSAMINE 2-EPIMERASE"/>
    <property type="match status" value="1"/>
</dbReference>
<evidence type="ECO:0000259" key="5">
    <source>
        <dbReference type="Pfam" id="PF02350"/>
    </source>
</evidence>
<sequence>MPDRIAPSDLYLQLHEVARVDTPPANADLARALSSGLRLVVLTMHRRESWGDPMKSVAAAVREVVDTFADVVVVCPMHPNPRVRATLTEELGSHERIVLTEPLVYRDLVTVLRRAYLILTDSGGIQEEAPTFGVPVLVLRENTERPEAIAAGCAQLVGVDPREVLDTASRLLLDDNAYRAMAINGNPYGDGHAAERAVAAIAELVGVGSRLPDFHVSNVQSGCEP</sequence>
<dbReference type="EMBL" id="NOVD01000038">
    <property type="protein sequence ID" value="PCK24063.1"/>
    <property type="molecule type" value="Genomic_DNA"/>
</dbReference>
<comment type="similarity">
    <text evidence="2 4">Belongs to the UDP-N-acetylglucosamine 2-epimerase family.</text>
</comment>
<dbReference type="Gene3D" id="3.40.50.2000">
    <property type="entry name" value="Glycogen Phosphorylase B"/>
    <property type="match status" value="1"/>
</dbReference>
<reference evidence="6 7" key="1">
    <citation type="submission" date="2017-07" db="EMBL/GenBank/DDBJ databases">
        <title>Draft sequence of Rhodococcus enclensis 23b-28.</title>
        <authorList>
            <person name="Besaury L."/>
            <person name="Sancelme M."/>
            <person name="Amato P."/>
            <person name="Lallement A."/>
            <person name="Delort A.-M."/>
        </authorList>
    </citation>
    <scope>NUCLEOTIDE SEQUENCE [LARGE SCALE GENOMIC DNA]</scope>
    <source>
        <strain evidence="6 7">23b-28</strain>
    </source>
</reference>
<protein>
    <recommendedName>
        <fullName evidence="3">UDP-N-acetylglucosamine 2-epimerase (non-hydrolyzing)</fullName>
        <ecNumber evidence="3">5.1.3.14</ecNumber>
    </recommendedName>
</protein>
<dbReference type="SUPFAM" id="SSF53756">
    <property type="entry name" value="UDP-Glycosyltransferase/glycogen phosphorylase"/>
    <property type="match status" value="1"/>
</dbReference>
<feature type="domain" description="UDP-N-acetylglucosamine 2-epimerase" evidence="5">
    <location>
        <begin position="34"/>
        <end position="201"/>
    </location>
</feature>
<dbReference type="InterPro" id="IPR003331">
    <property type="entry name" value="UDP_GlcNAc_Epimerase_2_dom"/>
</dbReference>
<dbReference type="Pfam" id="PF02350">
    <property type="entry name" value="Epimerase_2"/>
    <property type="match status" value="1"/>
</dbReference>
<organism evidence="6 7">
    <name type="scientific">Rhodococcus qingshengii</name>
    <dbReference type="NCBI Taxonomy" id="334542"/>
    <lineage>
        <taxon>Bacteria</taxon>
        <taxon>Bacillati</taxon>
        <taxon>Actinomycetota</taxon>
        <taxon>Actinomycetes</taxon>
        <taxon>Mycobacteriales</taxon>
        <taxon>Nocardiaceae</taxon>
        <taxon>Rhodococcus</taxon>
        <taxon>Rhodococcus erythropolis group</taxon>
    </lineage>
</organism>
<dbReference type="EC" id="5.1.3.14" evidence="3"/>
<evidence type="ECO:0000313" key="6">
    <source>
        <dbReference type="EMBL" id="PCK24063.1"/>
    </source>
</evidence>
<gene>
    <name evidence="6" type="ORF">CHR55_27855</name>
</gene>